<evidence type="ECO:0000313" key="3">
    <source>
        <dbReference type="EMBL" id="PEN16027.1"/>
    </source>
</evidence>
<dbReference type="Pfam" id="PF00496">
    <property type="entry name" value="SBP_bac_5"/>
    <property type="match status" value="1"/>
</dbReference>
<protein>
    <submittedName>
        <fullName evidence="3">Peptide ABC transporter</fullName>
    </submittedName>
</protein>
<dbReference type="EMBL" id="PDEV01000003">
    <property type="protein sequence ID" value="PEN16027.1"/>
    <property type="molecule type" value="Genomic_DNA"/>
</dbReference>
<dbReference type="EMBL" id="NCWU01000009">
    <property type="protein sequence ID" value="PAK85308.1"/>
    <property type="molecule type" value="Genomic_DNA"/>
</dbReference>
<dbReference type="GO" id="GO:1904680">
    <property type="term" value="F:peptide transmembrane transporter activity"/>
    <property type="evidence" value="ECO:0007669"/>
    <property type="project" value="TreeGrafter"/>
</dbReference>
<feature type="domain" description="Solute-binding protein family 5" evidence="1">
    <location>
        <begin position="158"/>
        <end position="517"/>
    </location>
</feature>
<dbReference type="Gene3D" id="3.10.105.10">
    <property type="entry name" value="Dipeptide-binding Protein, Domain 3"/>
    <property type="match status" value="1"/>
</dbReference>
<dbReference type="PIRSF" id="PIRSF002741">
    <property type="entry name" value="MppA"/>
    <property type="match status" value="1"/>
</dbReference>
<gene>
    <name evidence="2" type="ORF">B8W87_07880</name>
    <name evidence="3" type="ORF">CRM92_08020</name>
</gene>
<dbReference type="PANTHER" id="PTHR30290:SF65">
    <property type="entry name" value="MONOACYL PHOSPHATIDYLINOSITOL TETRAMANNOSIDE-BINDING PROTEIN LPQW-RELATED"/>
    <property type="match status" value="1"/>
</dbReference>
<dbReference type="PROSITE" id="PS51318">
    <property type="entry name" value="TAT"/>
    <property type="match status" value="1"/>
</dbReference>
<dbReference type="GO" id="GO:0043190">
    <property type="term" value="C:ATP-binding cassette (ABC) transporter complex"/>
    <property type="evidence" value="ECO:0007669"/>
    <property type="project" value="InterPro"/>
</dbReference>
<name>A0A269YIC1_9MICC</name>
<proteinExistence type="predicted"/>
<evidence type="ECO:0000259" key="1">
    <source>
        <dbReference type="Pfam" id="PF00496"/>
    </source>
</evidence>
<evidence type="ECO:0000313" key="5">
    <source>
        <dbReference type="Proteomes" id="UP000219947"/>
    </source>
</evidence>
<dbReference type="InterPro" id="IPR006311">
    <property type="entry name" value="TAT_signal"/>
</dbReference>
<dbReference type="InterPro" id="IPR000914">
    <property type="entry name" value="SBP_5_dom"/>
</dbReference>
<accession>A0A269YIC1</accession>
<evidence type="ECO:0000313" key="2">
    <source>
        <dbReference type="EMBL" id="PAK85308.1"/>
    </source>
</evidence>
<dbReference type="Proteomes" id="UP000219947">
    <property type="component" value="Unassembled WGS sequence"/>
</dbReference>
<reference evidence="2 4" key="1">
    <citation type="submission" date="2017-04" db="EMBL/GenBank/DDBJ databases">
        <title>Kefir bacterial isolates.</title>
        <authorList>
            <person name="Kim Y."/>
            <person name="Blasche S."/>
            <person name="Patil K.R."/>
        </authorList>
    </citation>
    <scope>NUCLEOTIDE SEQUENCE [LARGE SCALE GENOMIC DNA]</scope>
    <source>
        <strain evidence="2 4">OG2-1</strain>
    </source>
</reference>
<dbReference type="PANTHER" id="PTHR30290">
    <property type="entry name" value="PERIPLASMIC BINDING COMPONENT OF ABC TRANSPORTER"/>
    <property type="match status" value="1"/>
</dbReference>
<keyword evidence="5" id="KW-1185">Reference proteome</keyword>
<dbReference type="Proteomes" id="UP000216195">
    <property type="component" value="Unassembled WGS sequence"/>
</dbReference>
<dbReference type="GO" id="GO:0042597">
    <property type="term" value="C:periplasmic space"/>
    <property type="evidence" value="ECO:0007669"/>
    <property type="project" value="UniProtKB-ARBA"/>
</dbReference>
<dbReference type="InterPro" id="IPR030678">
    <property type="entry name" value="Peptide/Ni-bd"/>
</dbReference>
<dbReference type="CDD" id="cd08501">
    <property type="entry name" value="PBP2_Lpqw"/>
    <property type="match status" value="1"/>
</dbReference>
<reference evidence="3" key="2">
    <citation type="submission" date="2017-10" db="EMBL/GenBank/DDBJ databases">
        <title>Kefir isolates.</title>
        <authorList>
            <person name="Kim Y."/>
            <person name="Blasche S."/>
        </authorList>
    </citation>
    <scope>NUCLEOTIDE SEQUENCE [LARGE SCALE GENOMIC DNA]</scope>
    <source>
        <strain evidence="3">OG2-2</strain>
    </source>
</reference>
<sequence length="600" mass="65603">MNTIKVYQTPLPRAVALDCAFVGDRKNTLMKAHSTLNRRTLFAGGAALGTAGMLAACSGKNGGSGSTQAAATAGANIADLVKINKQDVSALKSGGKLRLAVTSLGPNFNPLHTQGAVGDNARAISSYNSLLTSGLWQQDYEGKTSPNPDFCTEFTSAMENGKQVLHITLNEKAKFNDGTPLDIEALRATHKVLSDNKTYQIQSTGLYPNIESIEEDGSATRVKVTMSKPSYPIASLFSYVVHPKMTDTDFFANGLVDKPNSDYAAGPFKVAKGGWNSTEKTLTVTRNDNWWGEKPVLESITFRLLDTPAQRSAFANGELDAVNANVVSVYKELENVKNAEFRQGQRLFAGGVVMNPVKVDTPLRRAIMVGLDRKALSDTRFKGLPFNEALPGSRIHMPFSEYYADSMPQAADRKAAAAKILEEAGYAKNSDFYEKDGKRAKVVVNNFSEDNTIKSLARFLSQQLRDLGIESDIDQQPASNLGKVMSAKEHELSFIGYSVNSDDGTEGTKQFYSREDNDGAGSEEIDAMIEELFSIEDAKERNLKCNEIEKKHMEEFATSSIFYNGPQIVCCQKNLANYGAFLFDEPQYNPSAWSRIGFTN</sequence>
<dbReference type="SUPFAM" id="SSF53850">
    <property type="entry name" value="Periplasmic binding protein-like II"/>
    <property type="match status" value="1"/>
</dbReference>
<dbReference type="AlphaFoldDB" id="A0A269YIC1"/>
<organism evidence="3 5">
    <name type="scientific">Rothia dentocariosa</name>
    <dbReference type="NCBI Taxonomy" id="2047"/>
    <lineage>
        <taxon>Bacteria</taxon>
        <taxon>Bacillati</taxon>
        <taxon>Actinomycetota</taxon>
        <taxon>Actinomycetes</taxon>
        <taxon>Micrococcales</taxon>
        <taxon>Micrococcaceae</taxon>
        <taxon>Rothia</taxon>
    </lineage>
</organism>
<dbReference type="InterPro" id="IPR039424">
    <property type="entry name" value="SBP_5"/>
</dbReference>
<comment type="caution">
    <text evidence="3">The sequence shown here is derived from an EMBL/GenBank/DDBJ whole genome shotgun (WGS) entry which is preliminary data.</text>
</comment>
<evidence type="ECO:0000313" key="4">
    <source>
        <dbReference type="Proteomes" id="UP000216195"/>
    </source>
</evidence>
<dbReference type="Gene3D" id="3.40.190.10">
    <property type="entry name" value="Periplasmic binding protein-like II"/>
    <property type="match status" value="1"/>
</dbReference>
<dbReference type="GO" id="GO:0015833">
    <property type="term" value="P:peptide transport"/>
    <property type="evidence" value="ECO:0007669"/>
    <property type="project" value="TreeGrafter"/>
</dbReference>